<evidence type="ECO:0000256" key="7">
    <source>
        <dbReference type="ARBA" id="ARBA00022840"/>
    </source>
</evidence>
<keyword evidence="6" id="KW-0418">Kinase</keyword>
<name>A0A3B6MNA4_WHEAT</name>
<dbReference type="Gene3D" id="1.10.510.10">
    <property type="entry name" value="Transferase(Phosphotransferase) domain 1"/>
    <property type="match status" value="1"/>
</dbReference>
<dbReference type="GO" id="GO:0008353">
    <property type="term" value="F:RNA polymerase II CTD heptapeptide repeat kinase activity"/>
    <property type="evidence" value="ECO:0000318"/>
    <property type="project" value="GO_Central"/>
</dbReference>
<evidence type="ECO:0000313" key="12">
    <source>
        <dbReference type="EnsemblPlants" id="TraesCS5D02G088700.2"/>
    </source>
</evidence>
<dbReference type="Gene3D" id="3.30.200.20">
    <property type="entry name" value="Phosphorylase Kinase, domain 1"/>
    <property type="match status" value="1"/>
</dbReference>
<organism evidence="12">
    <name type="scientific">Triticum aestivum</name>
    <name type="common">Wheat</name>
    <dbReference type="NCBI Taxonomy" id="4565"/>
    <lineage>
        <taxon>Eukaryota</taxon>
        <taxon>Viridiplantae</taxon>
        <taxon>Streptophyta</taxon>
        <taxon>Embryophyta</taxon>
        <taxon>Tracheophyta</taxon>
        <taxon>Spermatophyta</taxon>
        <taxon>Magnoliopsida</taxon>
        <taxon>Liliopsida</taxon>
        <taxon>Poales</taxon>
        <taxon>Poaceae</taxon>
        <taxon>BOP clade</taxon>
        <taxon>Pooideae</taxon>
        <taxon>Triticodae</taxon>
        <taxon>Triticeae</taxon>
        <taxon>Triticinae</taxon>
        <taxon>Triticum</taxon>
    </lineage>
</organism>
<dbReference type="GO" id="GO:0005524">
    <property type="term" value="F:ATP binding"/>
    <property type="evidence" value="ECO:0007669"/>
    <property type="project" value="UniProtKB-UniRule"/>
</dbReference>
<dbReference type="CDD" id="cd07840">
    <property type="entry name" value="STKc_CDK9_like"/>
    <property type="match status" value="1"/>
</dbReference>
<dbReference type="AlphaFoldDB" id="A0A3B6MNA4"/>
<feature type="compositionally biased region" description="Basic and acidic residues" evidence="10">
    <location>
        <begin position="410"/>
        <end position="424"/>
    </location>
</feature>
<feature type="region of interest" description="Disordered" evidence="10">
    <location>
        <begin position="401"/>
        <end position="512"/>
    </location>
</feature>
<reference evidence="12" key="1">
    <citation type="submission" date="2018-08" db="EMBL/GenBank/DDBJ databases">
        <authorList>
            <person name="Rossello M."/>
        </authorList>
    </citation>
    <scope>NUCLEOTIDE SEQUENCE [LARGE SCALE GENOMIC DNA]</scope>
    <source>
        <strain evidence="12">cv. Chinese Spring</strain>
    </source>
</reference>
<dbReference type="Proteomes" id="UP000019116">
    <property type="component" value="Chromosome 5D"/>
</dbReference>
<proteinExistence type="inferred from homology"/>
<evidence type="ECO:0000256" key="5">
    <source>
        <dbReference type="ARBA" id="ARBA00022741"/>
    </source>
</evidence>
<evidence type="ECO:0000259" key="11">
    <source>
        <dbReference type="PROSITE" id="PS50011"/>
    </source>
</evidence>
<dbReference type="Pfam" id="PF00069">
    <property type="entry name" value="Pkinase"/>
    <property type="match status" value="1"/>
</dbReference>
<dbReference type="Gramene" id="TraesCS5D03G0214400.1">
    <property type="protein sequence ID" value="TraesCS5D03G0214400.1.CDS"/>
    <property type="gene ID" value="TraesCS5D03G0214400"/>
</dbReference>
<feature type="compositionally biased region" description="Basic and acidic residues" evidence="10">
    <location>
        <begin position="42"/>
        <end position="54"/>
    </location>
</feature>
<feature type="binding site" evidence="9">
    <location>
        <position position="134"/>
    </location>
    <ligand>
        <name>ATP</name>
        <dbReference type="ChEBI" id="CHEBI:30616"/>
    </ligand>
</feature>
<keyword evidence="3" id="KW-0597">Phosphoprotein</keyword>
<keyword evidence="4" id="KW-0808">Transferase</keyword>
<accession>A0A3B6MNA4</accession>
<dbReference type="InterPro" id="IPR050108">
    <property type="entry name" value="CDK"/>
</dbReference>
<dbReference type="GO" id="GO:0032968">
    <property type="term" value="P:positive regulation of transcription elongation by RNA polymerase II"/>
    <property type="evidence" value="ECO:0000318"/>
    <property type="project" value="GO_Central"/>
</dbReference>
<dbReference type="PANTHER" id="PTHR24056">
    <property type="entry name" value="CELL DIVISION PROTEIN KINASE"/>
    <property type="match status" value="1"/>
</dbReference>
<dbReference type="FunFam" id="1.10.510.10:FF:000620">
    <property type="entry name" value="Putative serine/threonine-protein kinase"/>
    <property type="match status" value="1"/>
</dbReference>
<feature type="compositionally biased region" description="Low complexity" evidence="10">
    <location>
        <begin position="555"/>
        <end position="570"/>
    </location>
</feature>
<feature type="compositionally biased region" description="Basic and acidic residues" evidence="10">
    <location>
        <begin position="600"/>
        <end position="609"/>
    </location>
</feature>
<evidence type="ECO:0000256" key="3">
    <source>
        <dbReference type="ARBA" id="ARBA00022553"/>
    </source>
</evidence>
<dbReference type="InterPro" id="IPR017441">
    <property type="entry name" value="Protein_kinase_ATP_BS"/>
</dbReference>
<feature type="region of interest" description="Disordered" evidence="10">
    <location>
        <begin position="1"/>
        <end position="62"/>
    </location>
</feature>
<dbReference type="SMART" id="SM00220">
    <property type="entry name" value="S_TKc"/>
    <property type="match status" value="1"/>
</dbReference>
<dbReference type="PROSITE" id="PS50011">
    <property type="entry name" value="PROTEIN_KINASE_DOM"/>
    <property type="match status" value="1"/>
</dbReference>
<evidence type="ECO:0000313" key="13">
    <source>
        <dbReference type="Proteomes" id="UP000019116"/>
    </source>
</evidence>
<evidence type="ECO:0000256" key="2">
    <source>
        <dbReference type="ARBA" id="ARBA00012409"/>
    </source>
</evidence>
<evidence type="ECO:0000256" key="10">
    <source>
        <dbReference type="SAM" id="MobiDB-lite"/>
    </source>
</evidence>
<dbReference type="PROSITE" id="PS00108">
    <property type="entry name" value="PROTEIN_KINASE_ST"/>
    <property type="match status" value="1"/>
</dbReference>
<evidence type="ECO:0000256" key="1">
    <source>
        <dbReference type="ARBA" id="ARBA00006485"/>
    </source>
</evidence>
<gene>
    <name evidence="12" type="primary">LOC123119651</name>
</gene>
<feature type="domain" description="Protein kinase" evidence="11">
    <location>
        <begin position="105"/>
        <end position="393"/>
    </location>
</feature>
<comment type="catalytic activity">
    <reaction evidence="8">
        <text>[DNA-directed RNA polymerase] + ATP = phospho-[DNA-directed RNA polymerase] + ADP + H(+)</text>
        <dbReference type="Rhea" id="RHEA:10216"/>
        <dbReference type="Rhea" id="RHEA-COMP:11321"/>
        <dbReference type="Rhea" id="RHEA-COMP:11322"/>
        <dbReference type="ChEBI" id="CHEBI:15378"/>
        <dbReference type="ChEBI" id="CHEBI:30616"/>
        <dbReference type="ChEBI" id="CHEBI:43176"/>
        <dbReference type="ChEBI" id="CHEBI:68546"/>
        <dbReference type="ChEBI" id="CHEBI:456216"/>
        <dbReference type="EC" id="2.7.11.23"/>
    </reaction>
</comment>
<dbReference type="PANTHER" id="PTHR24056:SF522">
    <property type="entry name" value="OS12G0577700 PROTEIN"/>
    <property type="match status" value="1"/>
</dbReference>
<dbReference type="EC" id="2.7.11.23" evidence="2"/>
<dbReference type="GO" id="GO:0005634">
    <property type="term" value="C:nucleus"/>
    <property type="evidence" value="ECO:0000318"/>
    <property type="project" value="GO_Central"/>
</dbReference>
<dbReference type="OrthoDB" id="616493at2759"/>
<dbReference type="Gramene" id="TraesCS5D02G088700.2">
    <property type="protein sequence ID" value="TraesCS5D02G088700.2"/>
    <property type="gene ID" value="TraesCS5D02G088700"/>
</dbReference>
<sequence length="717" mass="78168">MGCAVSKGASLGSPGYEVSSASGHEVVSGSASASASAAVWSRPRDGEGDEDKGAARGNAVGGTARPGNLHRYIECEQVAAGWPAWLSAVAAEAVQGWVPLKAENFEKLEKIGQGTYSSVFRARSLETGRLVALKKVRFDSVEPESVRFMAREIIVLRRLQGHPNVIGLHGLITSRSSACIYLVFEYMEHDLAGLASSPDLSFSEPQIKCYMRQLLAGLEHCHARGVMHRDIKCANLLVSSDGVLKVADFGLANVFSTSPTQQPLTSRVVTLWYRPPELLLGATAYDPSVDLWSAGCVFAELHARRPVLQGRTEVEQIHKIFKLCGSPPDAYWHRAGMTSNASVFRPQAPYESRLAETFGSAMPDAAFRLLGALLSVEPAARGTASTALASDYFSTEPYACEPSSLPKCAPNKEMDAKFREDSRRRNNAPPPAKRLSRAHKSMQDTSQRHHSHVHAEESLPMEVDGGLRPEPATVSNDAPQPEPPCTRQMPGSCQEEEDAPAPAPARLPDHLALSGGPVQLAASTGFAWAKKPRVPDAATTKRSASRGPRSTTTHGGDAASARTTAGATTGPYEAEKQEMIKQWAQVAEAFTSSEAYNSRSTREPLDAKQLKTSKKHKGKMQRVDYSGPLLSETRRVDEFLQSHEQRIRRAGRRRSWFHKGDRSNTPHNEMHACRLTNSSETAIANLILLLFVDRTKEGAAALRLRPRERHARHDHTC</sequence>
<reference evidence="12" key="2">
    <citation type="submission" date="2018-10" db="UniProtKB">
        <authorList>
            <consortium name="EnsemblPlants"/>
        </authorList>
    </citation>
    <scope>IDENTIFICATION</scope>
</reference>
<evidence type="ECO:0000256" key="6">
    <source>
        <dbReference type="ARBA" id="ARBA00022777"/>
    </source>
</evidence>
<protein>
    <recommendedName>
        <fullName evidence="2">[RNA-polymerase]-subunit kinase</fullName>
        <ecNumber evidence="2">2.7.11.23</ecNumber>
    </recommendedName>
</protein>
<dbReference type="EnsemblPlants" id="TraesCS5D02G088700.2">
    <property type="protein sequence ID" value="TraesCS5D02G088700.2"/>
    <property type="gene ID" value="TraesCS5D02G088700"/>
</dbReference>
<comment type="similarity">
    <text evidence="1">Belongs to the protein kinase superfamily. CMGC Ser/Thr protein kinase family. CDC2/CDKX subfamily.</text>
</comment>
<dbReference type="PROSITE" id="PS00107">
    <property type="entry name" value="PROTEIN_KINASE_ATP"/>
    <property type="match status" value="1"/>
</dbReference>
<dbReference type="SUPFAM" id="SSF56112">
    <property type="entry name" value="Protein kinase-like (PK-like)"/>
    <property type="match status" value="1"/>
</dbReference>
<dbReference type="FunFam" id="3.30.200.20:FF:000021">
    <property type="entry name" value="probable serine/threonine-protein kinase At1g54610"/>
    <property type="match status" value="1"/>
</dbReference>
<evidence type="ECO:0000256" key="8">
    <source>
        <dbReference type="ARBA" id="ARBA00049280"/>
    </source>
</evidence>
<feature type="region of interest" description="Disordered" evidence="10">
    <location>
        <begin position="532"/>
        <end position="572"/>
    </location>
</feature>
<keyword evidence="5 9" id="KW-0547">Nucleotide-binding</keyword>
<feature type="compositionally biased region" description="Basic residues" evidence="10">
    <location>
        <begin position="611"/>
        <end position="620"/>
    </location>
</feature>
<keyword evidence="13" id="KW-1185">Reference proteome</keyword>
<dbReference type="SMR" id="A0A3B6MNA4"/>
<feature type="region of interest" description="Disordered" evidence="10">
    <location>
        <begin position="593"/>
        <end position="620"/>
    </location>
</feature>
<evidence type="ECO:0000256" key="9">
    <source>
        <dbReference type="PROSITE-ProRule" id="PRU10141"/>
    </source>
</evidence>
<keyword evidence="7 9" id="KW-0067">ATP-binding</keyword>
<dbReference type="STRING" id="4565.A0A3B6MNA4"/>
<dbReference type="GO" id="GO:0000307">
    <property type="term" value="C:cyclin-dependent protein kinase holoenzyme complex"/>
    <property type="evidence" value="ECO:0000318"/>
    <property type="project" value="GO_Central"/>
</dbReference>
<dbReference type="InterPro" id="IPR008271">
    <property type="entry name" value="Ser/Thr_kinase_AS"/>
</dbReference>
<dbReference type="InterPro" id="IPR011009">
    <property type="entry name" value="Kinase-like_dom_sf"/>
</dbReference>
<evidence type="ECO:0000256" key="4">
    <source>
        <dbReference type="ARBA" id="ARBA00022679"/>
    </source>
</evidence>
<dbReference type="InterPro" id="IPR000719">
    <property type="entry name" value="Prot_kinase_dom"/>
</dbReference>
<feature type="compositionally biased region" description="Low complexity" evidence="10">
    <location>
        <begin position="17"/>
        <end position="39"/>
    </location>
</feature>